<name>A0ABQ5YE99_9NEIS</name>
<feature type="domain" description="Methyl-accepting transducer" evidence="4">
    <location>
        <begin position="222"/>
        <end position="458"/>
    </location>
</feature>
<keyword evidence="3" id="KW-0472">Membrane</keyword>
<dbReference type="SMART" id="SM00283">
    <property type="entry name" value="MA"/>
    <property type="match status" value="1"/>
</dbReference>
<dbReference type="Pfam" id="PF00015">
    <property type="entry name" value="MCPsignal"/>
    <property type="match status" value="1"/>
</dbReference>
<dbReference type="Proteomes" id="UP001156706">
    <property type="component" value="Unassembled WGS sequence"/>
</dbReference>
<sequence length="491" mass="52478">MSISQTFSSVLDWFIPESIRQSPLDLSRARNIVGATLLAAVFVPIFALNYFKLGHGAMGWGIVTAGFLMLTAGFLLKLTGLLPLVREYAIAVFFGMVVWMCYVNGGIESSSSPWFLLVPVASMFIGGKKSATFWSVGALIAIVLFFVAHKHGWALPKSPLGAELHPQLQTRSLVGLTIVIYALAMVFEFGKVKSFEKTEQARQEAERGNAAMQQLLAQVTGAIGTASGQTAQISERTASISQTMRHQAGEAAEMARIVDEIAALTVKSAEQSGQAAREAQEAGRLAGEGGRAMNLTLSNLGKASEVVTHSAARIEELGRRSDEIGGIVQVIREIADQTNLLALNAAIEAARAGEQGRGFAVVADEVRKLAERTSTATREIEEKIGAILAGTNQAMEAMREGTQRMGEINLSAAEAGNRLDEIISGAGRVASLIGEVAKNEERQSGQFQTIATDIAELRVDMQTASHSAEAIDQAVSKLDTTVRGLDEFIRA</sequence>
<feature type="transmembrane region" description="Helical" evidence="3">
    <location>
        <begin position="134"/>
        <end position="153"/>
    </location>
</feature>
<dbReference type="InterPro" id="IPR004089">
    <property type="entry name" value="MCPsignal_dom"/>
</dbReference>
<proteinExistence type="predicted"/>
<protein>
    <recommendedName>
        <fullName evidence="4">Methyl-accepting transducer domain-containing protein</fullName>
    </recommendedName>
</protein>
<feature type="transmembrane region" description="Helical" evidence="3">
    <location>
        <begin position="173"/>
        <end position="190"/>
    </location>
</feature>
<keyword evidence="6" id="KW-1185">Reference proteome</keyword>
<dbReference type="PANTHER" id="PTHR32089">
    <property type="entry name" value="METHYL-ACCEPTING CHEMOTAXIS PROTEIN MCPB"/>
    <property type="match status" value="1"/>
</dbReference>
<comment type="caution">
    <text evidence="5">The sequence shown here is derived from an EMBL/GenBank/DDBJ whole genome shotgun (WGS) entry which is preliminary data.</text>
</comment>
<keyword evidence="3" id="KW-1133">Transmembrane helix</keyword>
<reference evidence="6" key="1">
    <citation type="journal article" date="2019" name="Int. J. Syst. Evol. Microbiol.">
        <title>The Global Catalogue of Microorganisms (GCM) 10K type strain sequencing project: providing services to taxonomists for standard genome sequencing and annotation.</title>
        <authorList>
            <consortium name="The Broad Institute Genomics Platform"/>
            <consortium name="The Broad Institute Genome Sequencing Center for Infectious Disease"/>
            <person name="Wu L."/>
            <person name="Ma J."/>
        </authorList>
    </citation>
    <scope>NUCLEOTIDE SEQUENCE [LARGE SCALE GENOMIC DNA]</scope>
    <source>
        <strain evidence="6">NBRC 110044</strain>
    </source>
</reference>
<dbReference type="EMBL" id="BSOG01000002">
    <property type="protein sequence ID" value="GLR13074.1"/>
    <property type="molecule type" value="Genomic_DNA"/>
</dbReference>
<feature type="transmembrane region" description="Helical" evidence="3">
    <location>
        <begin position="57"/>
        <end position="76"/>
    </location>
</feature>
<evidence type="ECO:0000313" key="6">
    <source>
        <dbReference type="Proteomes" id="UP001156706"/>
    </source>
</evidence>
<dbReference type="PROSITE" id="PS50111">
    <property type="entry name" value="CHEMOTAXIS_TRANSDUC_2"/>
    <property type="match status" value="1"/>
</dbReference>
<dbReference type="CDD" id="cd11386">
    <property type="entry name" value="MCP_signal"/>
    <property type="match status" value="1"/>
</dbReference>
<dbReference type="RefSeq" id="WP_284196187.1">
    <property type="nucleotide sequence ID" value="NZ_BSOG01000002.1"/>
</dbReference>
<evidence type="ECO:0000256" key="3">
    <source>
        <dbReference type="SAM" id="Phobius"/>
    </source>
</evidence>
<dbReference type="Gene3D" id="1.10.287.950">
    <property type="entry name" value="Methyl-accepting chemotaxis protein"/>
    <property type="match status" value="1"/>
</dbReference>
<gene>
    <name evidence="5" type="ORF">GCM10007907_18640</name>
</gene>
<evidence type="ECO:0000256" key="1">
    <source>
        <dbReference type="ARBA" id="ARBA00023224"/>
    </source>
</evidence>
<dbReference type="SUPFAM" id="SSF58104">
    <property type="entry name" value="Methyl-accepting chemotaxis protein (MCP) signaling domain"/>
    <property type="match status" value="1"/>
</dbReference>
<evidence type="ECO:0000259" key="4">
    <source>
        <dbReference type="PROSITE" id="PS50111"/>
    </source>
</evidence>
<organism evidence="5 6">
    <name type="scientific">Chitinimonas prasina</name>
    <dbReference type="NCBI Taxonomy" id="1434937"/>
    <lineage>
        <taxon>Bacteria</taxon>
        <taxon>Pseudomonadati</taxon>
        <taxon>Pseudomonadota</taxon>
        <taxon>Betaproteobacteria</taxon>
        <taxon>Neisseriales</taxon>
        <taxon>Chitinibacteraceae</taxon>
        <taxon>Chitinimonas</taxon>
    </lineage>
</organism>
<accession>A0ABQ5YE99</accession>
<keyword evidence="1 2" id="KW-0807">Transducer</keyword>
<evidence type="ECO:0000313" key="5">
    <source>
        <dbReference type="EMBL" id="GLR13074.1"/>
    </source>
</evidence>
<keyword evidence="3" id="KW-0812">Transmembrane</keyword>
<evidence type="ECO:0000256" key="2">
    <source>
        <dbReference type="PROSITE-ProRule" id="PRU00284"/>
    </source>
</evidence>
<feature type="transmembrane region" description="Helical" evidence="3">
    <location>
        <begin position="32"/>
        <end position="51"/>
    </location>
</feature>
<dbReference type="PANTHER" id="PTHR32089:SF112">
    <property type="entry name" value="LYSOZYME-LIKE PROTEIN-RELATED"/>
    <property type="match status" value="1"/>
</dbReference>